<dbReference type="PROSITE" id="PS51687">
    <property type="entry name" value="SAM_MT_RNA_M5U"/>
    <property type="match status" value="1"/>
</dbReference>
<dbReference type="SUPFAM" id="SSF53335">
    <property type="entry name" value="S-adenosyl-L-methionine-dependent methyltransferases"/>
    <property type="match status" value="1"/>
</dbReference>
<dbReference type="Gene3D" id="2.40.50.1070">
    <property type="match status" value="1"/>
</dbReference>
<evidence type="ECO:0000256" key="2">
    <source>
        <dbReference type="ARBA" id="ARBA00022603"/>
    </source>
</evidence>
<keyword evidence="1" id="KW-0408">Iron</keyword>
<dbReference type="Pfam" id="PF05958">
    <property type="entry name" value="tRNA_U5-meth_tr"/>
    <property type="match status" value="1"/>
</dbReference>
<feature type="active site" description="Nucleophile" evidence="6">
    <location>
        <position position="389"/>
    </location>
</feature>
<dbReference type="Gene3D" id="3.40.50.150">
    <property type="entry name" value="Vaccinia Virus protein VP39"/>
    <property type="match status" value="1"/>
</dbReference>
<evidence type="ECO:0000256" key="4">
    <source>
        <dbReference type="ARBA" id="ARBA00022691"/>
    </source>
</evidence>
<feature type="region of interest" description="Disordered" evidence="7">
    <location>
        <begin position="235"/>
        <end position="256"/>
    </location>
</feature>
<dbReference type="GO" id="GO:0051539">
    <property type="term" value="F:4 iron, 4 sulfur cluster binding"/>
    <property type="evidence" value="ECO:0007669"/>
    <property type="project" value="UniProtKB-KW"/>
</dbReference>
<dbReference type="PANTHER" id="PTHR11061:SF49">
    <property type="entry name" value="23S RRNA (URACIL(1939)-C(5))-METHYLTRANSFERASE RLMD"/>
    <property type="match status" value="1"/>
</dbReference>
<protein>
    <submittedName>
        <fullName evidence="8">Class I SAM-dependent RNA methyltransferase</fullName>
    </submittedName>
</protein>
<evidence type="ECO:0000256" key="5">
    <source>
        <dbReference type="ARBA" id="ARBA00023014"/>
    </source>
</evidence>
<dbReference type="InterPro" id="IPR012340">
    <property type="entry name" value="NA-bd_OB-fold"/>
</dbReference>
<dbReference type="AlphaFoldDB" id="A0A6L3T8X9"/>
<sequence length="438" mass="46281">MLDTPMPETETVTIRRLGARGDGLAADGTAVAYALPGERVTIAREGTRGDLVSIEEASPDRIAPFCPYFTRCGGCAVQHLAPEPYAAWKRGLLAQALAQAGLPANLEPMRDARGAGRRRITLHVRAVEGRAEAGLMAARSHALVAIDHCPITVPALHPAPAIARALSAPLGHGRKPLDVAVTASESGLDVDLRGHGPVSEGVRAALVRLAGDLDLARLSLHGDVVVERRPVQIPSGEGRIPAAEPPSGQGPRAGLDHLLPPPGGFLQATAAGEETLTALVLAALDRKVRRVADLFAGCGPFTLALARAHEVHAVEGEAGALAGLDRAVRSRSGLRRVTTERRDLFRRPMLAHELNAFDAVVFDPPRAGAQAQAKQLAESRVPLVVGVACETGTFARDAAILVAGGYRLEQVTPVDQFAYAPHIEMVGVFRREASRKRR</sequence>
<dbReference type="RefSeq" id="WP_150999212.1">
    <property type="nucleotide sequence ID" value="NZ_BPQY01000025.1"/>
</dbReference>
<comment type="similarity">
    <text evidence="6">Belongs to the class I-like SAM-binding methyltransferase superfamily. RNA M5U methyltransferase family.</text>
</comment>
<dbReference type="Proteomes" id="UP000474159">
    <property type="component" value="Unassembled WGS sequence"/>
</dbReference>
<dbReference type="OrthoDB" id="9804590at2"/>
<dbReference type="GO" id="GO:0070041">
    <property type="term" value="F:rRNA (uridine-C5-)-methyltransferase activity"/>
    <property type="evidence" value="ECO:0007669"/>
    <property type="project" value="TreeGrafter"/>
</dbReference>
<feature type="binding site" evidence="6">
    <location>
        <position position="267"/>
    </location>
    <ligand>
        <name>S-adenosyl-L-methionine</name>
        <dbReference type="ChEBI" id="CHEBI:59789"/>
    </ligand>
</feature>
<keyword evidence="5" id="KW-0411">Iron-sulfur</keyword>
<dbReference type="Gene3D" id="2.40.50.140">
    <property type="entry name" value="Nucleic acid-binding proteins"/>
    <property type="match status" value="1"/>
</dbReference>
<dbReference type="InterPro" id="IPR010280">
    <property type="entry name" value="U5_MeTrfase_fam"/>
</dbReference>
<evidence type="ECO:0000313" key="8">
    <source>
        <dbReference type="EMBL" id="KAB1080135.1"/>
    </source>
</evidence>
<keyword evidence="3 6" id="KW-0808">Transferase</keyword>
<dbReference type="InterPro" id="IPR029063">
    <property type="entry name" value="SAM-dependent_MTases_sf"/>
</dbReference>
<organism evidence="8 9">
    <name type="scientific">Methylobacterium soli</name>
    <dbReference type="NCBI Taxonomy" id="553447"/>
    <lineage>
        <taxon>Bacteria</taxon>
        <taxon>Pseudomonadati</taxon>
        <taxon>Pseudomonadota</taxon>
        <taxon>Alphaproteobacteria</taxon>
        <taxon>Hyphomicrobiales</taxon>
        <taxon>Methylobacteriaceae</taxon>
        <taxon>Methylobacterium</taxon>
    </lineage>
</organism>
<comment type="caution">
    <text evidence="8">The sequence shown here is derived from an EMBL/GenBank/DDBJ whole genome shotgun (WGS) entry which is preliminary data.</text>
</comment>
<evidence type="ECO:0000313" key="9">
    <source>
        <dbReference type="Proteomes" id="UP000474159"/>
    </source>
</evidence>
<feature type="binding site" evidence="6">
    <location>
        <position position="295"/>
    </location>
    <ligand>
        <name>S-adenosyl-L-methionine</name>
        <dbReference type="ChEBI" id="CHEBI:59789"/>
    </ligand>
</feature>
<name>A0A6L3T8X9_9HYPH</name>
<feature type="binding site" evidence="6">
    <location>
        <position position="315"/>
    </location>
    <ligand>
        <name>S-adenosyl-L-methionine</name>
        <dbReference type="ChEBI" id="CHEBI:59789"/>
    </ligand>
</feature>
<accession>A0A6L3T8X9</accession>
<keyword evidence="2 6" id="KW-0489">Methyltransferase</keyword>
<dbReference type="GO" id="GO:0070475">
    <property type="term" value="P:rRNA base methylation"/>
    <property type="evidence" value="ECO:0007669"/>
    <property type="project" value="TreeGrafter"/>
</dbReference>
<keyword evidence="4 6" id="KW-0949">S-adenosyl-L-methionine</keyword>
<evidence type="ECO:0000256" key="7">
    <source>
        <dbReference type="SAM" id="MobiDB-lite"/>
    </source>
</evidence>
<evidence type="ECO:0000256" key="6">
    <source>
        <dbReference type="PROSITE-ProRule" id="PRU01024"/>
    </source>
</evidence>
<evidence type="ECO:0000256" key="3">
    <source>
        <dbReference type="ARBA" id="ARBA00022679"/>
    </source>
</evidence>
<dbReference type="PANTHER" id="PTHR11061">
    <property type="entry name" value="RNA M5U METHYLTRANSFERASE"/>
    <property type="match status" value="1"/>
</dbReference>
<evidence type="ECO:0000256" key="1">
    <source>
        <dbReference type="ARBA" id="ARBA00022485"/>
    </source>
</evidence>
<gene>
    <name evidence="8" type="ORF">F6X53_07885</name>
</gene>
<keyword evidence="9" id="KW-1185">Reference proteome</keyword>
<reference evidence="8 9" key="1">
    <citation type="submission" date="2019-09" db="EMBL/GenBank/DDBJ databases">
        <title>YIM 48816 draft genome.</title>
        <authorList>
            <person name="Jiang L."/>
        </authorList>
    </citation>
    <scope>NUCLEOTIDE SEQUENCE [LARGE SCALE GENOMIC DNA]</scope>
    <source>
        <strain evidence="8 9">YIM 48816</strain>
    </source>
</reference>
<dbReference type="CDD" id="cd02440">
    <property type="entry name" value="AdoMet_MTases"/>
    <property type="match status" value="1"/>
</dbReference>
<keyword evidence="1" id="KW-0479">Metal-binding</keyword>
<proteinExistence type="inferred from homology"/>
<feature type="binding site" evidence="6">
    <location>
        <position position="363"/>
    </location>
    <ligand>
        <name>S-adenosyl-L-methionine</name>
        <dbReference type="ChEBI" id="CHEBI:59789"/>
    </ligand>
</feature>
<dbReference type="EMBL" id="VZZK01000006">
    <property type="protein sequence ID" value="KAB1080135.1"/>
    <property type="molecule type" value="Genomic_DNA"/>
</dbReference>
<keyword evidence="1" id="KW-0004">4Fe-4S</keyword>